<dbReference type="Pfam" id="PF13499">
    <property type="entry name" value="EF-hand_7"/>
    <property type="match status" value="2"/>
</dbReference>
<dbReference type="PANTHER" id="PTHR23048:SF48">
    <property type="entry name" value="CENTRIN 3"/>
    <property type="match status" value="1"/>
</dbReference>
<feature type="domain" description="EF-hand" evidence="4">
    <location>
        <begin position="127"/>
        <end position="159"/>
    </location>
</feature>
<dbReference type="EMBL" id="JANBPY010003423">
    <property type="protein sequence ID" value="KAJ1951780.1"/>
    <property type="molecule type" value="Genomic_DNA"/>
</dbReference>
<dbReference type="AlphaFoldDB" id="A0A9W8AGT1"/>
<keyword evidence="1" id="KW-0479">Metal-binding</keyword>
<evidence type="ECO:0000313" key="5">
    <source>
        <dbReference type="EMBL" id="KAJ1951780.1"/>
    </source>
</evidence>
<dbReference type="PANTHER" id="PTHR23048">
    <property type="entry name" value="MYOSIN LIGHT CHAIN 1, 3"/>
    <property type="match status" value="1"/>
</dbReference>
<organism evidence="5 6">
    <name type="scientific">Dispira parvispora</name>
    <dbReference type="NCBI Taxonomy" id="1520584"/>
    <lineage>
        <taxon>Eukaryota</taxon>
        <taxon>Fungi</taxon>
        <taxon>Fungi incertae sedis</taxon>
        <taxon>Zoopagomycota</taxon>
        <taxon>Kickxellomycotina</taxon>
        <taxon>Dimargaritomycetes</taxon>
        <taxon>Dimargaritales</taxon>
        <taxon>Dimargaritaceae</taxon>
        <taxon>Dispira</taxon>
    </lineage>
</organism>
<gene>
    <name evidence="5" type="primary">CDC31</name>
    <name evidence="5" type="ORF">IWQ62_006374</name>
</gene>
<accession>A0A9W8AGT1</accession>
<evidence type="ECO:0000256" key="3">
    <source>
        <dbReference type="ARBA" id="ARBA00022837"/>
    </source>
</evidence>
<sequence length="159" mass="18572">MSQGLMTRKPKRPEPTEEQRQEIQEVFNMFDTDKDEKLDYYEFKVAMKALGFDLPKGEIMGLIRNHDRTGDNRLGYGAFYDIMSEKIRNRDPVDEIRKAFKLFDDKSKGRITMGDLKRVSEELGETMAEDELQAMIDEFDLDGDGAINEQEFIEIMLEK</sequence>
<dbReference type="GO" id="GO:0016460">
    <property type="term" value="C:myosin II complex"/>
    <property type="evidence" value="ECO:0007669"/>
    <property type="project" value="TreeGrafter"/>
</dbReference>
<keyword evidence="6" id="KW-1185">Reference proteome</keyword>
<dbReference type="PROSITE" id="PS50222">
    <property type="entry name" value="EF_HAND_2"/>
    <property type="match status" value="3"/>
</dbReference>
<feature type="domain" description="EF-hand" evidence="4">
    <location>
        <begin position="18"/>
        <end position="53"/>
    </location>
</feature>
<comment type="caution">
    <text evidence="5">The sequence shown here is derived from an EMBL/GenBank/DDBJ whole genome shotgun (WGS) entry which is preliminary data.</text>
</comment>
<evidence type="ECO:0000256" key="1">
    <source>
        <dbReference type="ARBA" id="ARBA00022723"/>
    </source>
</evidence>
<dbReference type="Proteomes" id="UP001150925">
    <property type="component" value="Unassembled WGS sequence"/>
</dbReference>
<dbReference type="InterPro" id="IPR018247">
    <property type="entry name" value="EF_Hand_1_Ca_BS"/>
</dbReference>
<evidence type="ECO:0000256" key="2">
    <source>
        <dbReference type="ARBA" id="ARBA00022737"/>
    </source>
</evidence>
<dbReference type="CDD" id="cd00051">
    <property type="entry name" value="EFh"/>
    <property type="match status" value="1"/>
</dbReference>
<evidence type="ECO:0000259" key="4">
    <source>
        <dbReference type="PROSITE" id="PS50222"/>
    </source>
</evidence>
<reference evidence="5" key="1">
    <citation type="submission" date="2022-07" db="EMBL/GenBank/DDBJ databases">
        <title>Phylogenomic reconstructions and comparative analyses of Kickxellomycotina fungi.</title>
        <authorList>
            <person name="Reynolds N.K."/>
            <person name="Stajich J.E."/>
            <person name="Barry K."/>
            <person name="Grigoriev I.V."/>
            <person name="Crous P."/>
            <person name="Smith M.E."/>
        </authorList>
    </citation>
    <scope>NUCLEOTIDE SEQUENCE</scope>
    <source>
        <strain evidence="5">RSA 1196</strain>
    </source>
</reference>
<keyword evidence="2" id="KW-0677">Repeat</keyword>
<dbReference type="OrthoDB" id="26525at2759"/>
<dbReference type="InterPro" id="IPR011992">
    <property type="entry name" value="EF-hand-dom_pair"/>
</dbReference>
<dbReference type="SMART" id="SM00054">
    <property type="entry name" value="EFh"/>
    <property type="match status" value="4"/>
</dbReference>
<dbReference type="Gene3D" id="1.10.238.10">
    <property type="entry name" value="EF-hand"/>
    <property type="match status" value="2"/>
</dbReference>
<proteinExistence type="predicted"/>
<keyword evidence="3" id="KW-0106">Calcium</keyword>
<protein>
    <submittedName>
        <fullName evidence="5">Calcium-binding component of the spindle pole body (SPB) half-bridge</fullName>
    </submittedName>
</protein>
<dbReference type="InterPro" id="IPR050230">
    <property type="entry name" value="CALM/Myosin/TropC-like"/>
</dbReference>
<evidence type="ECO:0000313" key="6">
    <source>
        <dbReference type="Proteomes" id="UP001150925"/>
    </source>
</evidence>
<feature type="domain" description="EF-hand" evidence="4">
    <location>
        <begin position="91"/>
        <end position="126"/>
    </location>
</feature>
<dbReference type="SUPFAM" id="SSF47473">
    <property type="entry name" value="EF-hand"/>
    <property type="match status" value="1"/>
</dbReference>
<dbReference type="PROSITE" id="PS00018">
    <property type="entry name" value="EF_HAND_1"/>
    <property type="match status" value="1"/>
</dbReference>
<dbReference type="GO" id="GO:0005509">
    <property type="term" value="F:calcium ion binding"/>
    <property type="evidence" value="ECO:0007669"/>
    <property type="project" value="InterPro"/>
</dbReference>
<name>A0A9W8AGT1_9FUNG</name>
<dbReference type="InterPro" id="IPR002048">
    <property type="entry name" value="EF_hand_dom"/>
</dbReference>
<dbReference type="FunFam" id="1.10.238.10:FF:000001">
    <property type="entry name" value="Calmodulin 1"/>
    <property type="match status" value="1"/>
</dbReference>